<evidence type="ECO:0000313" key="1">
    <source>
        <dbReference type="EMBL" id="KEZ89888.1"/>
    </source>
</evidence>
<dbReference type="EMBL" id="JPME01000014">
    <property type="protein sequence ID" value="KEZ89888.1"/>
    <property type="molecule type" value="Genomic_DNA"/>
</dbReference>
<reference evidence="1 2" key="1">
    <citation type="submission" date="2014-07" db="EMBL/GenBank/DDBJ databases">
        <title>Draft genome of Clostridium celerecrescens 152B isolated from sediments associated with methane hydrate from Krishna Godavari basin.</title>
        <authorList>
            <person name="Honkalas V.S."/>
            <person name="Dabir A.P."/>
            <person name="Arora P."/>
            <person name="Dhakephalkar P.K."/>
        </authorList>
    </citation>
    <scope>NUCLEOTIDE SEQUENCE [LARGE SCALE GENOMIC DNA]</scope>
    <source>
        <strain evidence="1 2">152B</strain>
    </source>
</reference>
<comment type="caution">
    <text evidence="1">The sequence shown here is derived from an EMBL/GenBank/DDBJ whole genome shotgun (WGS) entry which is preliminary data.</text>
</comment>
<dbReference type="Proteomes" id="UP000028525">
    <property type="component" value="Unassembled WGS sequence"/>
</dbReference>
<dbReference type="STRING" id="29354.IO98_12195"/>
<organism evidence="1 2">
    <name type="scientific">Lacrimispora celerecrescens</name>
    <dbReference type="NCBI Taxonomy" id="29354"/>
    <lineage>
        <taxon>Bacteria</taxon>
        <taxon>Bacillati</taxon>
        <taxon>Bacillota</taxon>
        <taxon>Clostridia</taxon>
        <taxon>Lachnospirales</taxon>
        <taxon>Lachnospiraceae</taxon>
        <taxon>Lacrimispora</taxon>
    </lineage>
</organism>
<dbReference type="OrthoDB" id="5416005at2"/>
<evidence type="ECO:0000313" key="2">
    <source>
        <dbReference type="Proteomes" id="UP000028525"/>
    </source>
</evidence>
<name>A0A084JLQ4_9FIRM</name>
<accession>A0A084JLQ4</accession>
<dbReference type="RefSeq" id="WP_038281303.1">
    <property type="nucleotide sequence ID" value="NZ_JPME01000014.1"/>
</dbReference>
<sequence length="206" mass="23883">MKNPLNYQVTEYDCGPTTLLNAMSYLFTRDQIPPDIIKHIMLFCLDSYNAKGEFGKNGTSRMAMMFFSNWINQFGKMKKFPVQSEYLTGDEVYIGENSKIIYGLQQDGVVVARVMLGCWHYVLVTGADEENVYLFDPYFRKKPFKQKGLELITDMPYHRNRCVPWEIFNDTGKGAYALGPKETREAVIIFNRVTQKKPADTIEYFI</sequence>
<dbReference type="Gene3D" id="3.90.70.10">
    <property type="entry name" value="Cysteine proteinases"/>
    <property type="match status" value="1"/>
</dbReference>
<keyword evidence="2" id="KW-1185">Reference proteome</keyword>
<gene>
    <name evidence="1" type="ORF">IO98_12195</name>
</gene>
<proteinExistence type="predicted"/>
<dbReference type="AlphaFoldDB" id="A0A084JLQ4"/>
<protein>
    <submittedName>
        <fullName evidence="1">Peptidase C39</fullName>
    </submittedName>
</protein>